<dbReference type="InterPro" id="IPR016024">
    <property type="entry name" value="ARM-type_fold"/>
</dbReference>
<dbReference type="PANTHER" id="PTHR16356:SF1">
    <property type="entry name" value="TRANSMEMBRANE AND COILED-COIL DOMAIN-CONTAINING PROTEIN 6"/>
    <property type="match status" value="1"/>
</dbReference>
<keyword evidence="2" id="KW-0812">Transmembrane</keyword>
<dbReference type="InterPro" id="IPR011989">
    <property type="entry name" value="ARM-like"/>
</dbReference>
<dbReference type="Proteomes" id="UP000245341">
    <property type="component" value="Unplaced"/>
</dbReference>
<dbReference type="SMART" id="SM00185">
    <property type="entry name" value="ARM"/>
    <property type="match status" value="4"/>
</dbReference>
<gene>
    <name evidence="2" type="primary">TMCO6</name>
</gene>
<sequence length="575" mass="63314">MWSGRQGRLRPVGCVVEELRCRRREREAALRKARREQQLVSKRLLRDDVLEEVEGGCVAKILGEAEIQQFLRLAQRGTEEKERERALVSLRRGLQHPETQQTFIWLEGSIRTLVGLLTSSQALLQLEAARCLHELSHSEQSAVAEACLPATSYLLTYLSGHSSDFIELCLYTLGNLIVESEAVRRQLLPQGIVPALAACIQSPHLTVLEALGYALSQLLQAKEAPEMIIPSVLGSILPQHILRLLQPGPKLNLGVAVEFAWCLHYIICSQVNNALLIYHGGLSTLGLLLLDMAAAVQRTEDAGLELLACPVLRCLSNLLTEAAVEVGGGPNQLDDERVVAALFILLQFFLQKQPSLLPEGLWLLNNLTANSSSFCTSLLSMDLIEPLLQLLPVSNVVSVLVLTVLCNVAEKGPAYCQHLWPGPLLPCLMGMLASSDTEGVGQSLELLQLLFLYRPEVSFGPGTPVLRPLVSPWPLSFPSYLQSLLWAWQAYVDSRSEIPASCWEGTLLNRGGLTCKAVGIKCWVTGTQVLSPFLSCPQAVEAFLQQSGLQVLEKHQEEAQLQDRVHALQKTALHR</sequence>
<dbReference type="Gene3D" id="1.25.10.10">
    <property type="entry name" value="Leucine-rich Repeat Variant"/>
    <property type="match status" value="1"/>
</dbReference>
<dbReference type="SUPFAM" id="SSF48371">
    <property type="entry name" value="ARM repeat"/>
    <property type="match status" value="1"/>
</dbReference>
<accession>A0A7F8QP46</accession>
<organism evidence="1 2">
    <name type="scientific">Leptonychotes weddellii</name>
    <name type="common">Weddell seal</name>
    <name type="synonym">Otaria weddellii</name>
    <dbReference type="NCBI Taxonomy" id="9713"/>
    <lineage>
        <taxon>Eukaryota</taxon>
        <taxon>Metazoa</taxon>
        <taxon>Chordata</taxon>
        <taxon>Craniata</taxon>
        <taxon>Vertebrata</taxon>
        <taxon>Euteleostomi</taxon>
        <taxon>Mammalia</taxon>
        <taxon>Eutheria</taxon>
        <taxon>Laurasiatheria</taxon>
        <taxon>Carnivora</taxon>
        <taxon>Caniformia</taxon>
        <taxon>Pinnipedia</taxon>
        <taxon>Phocidae</taxon>
        <taxon>Monachinae</taxon>
        <taxon>Lobodontini</taxon>
        <taxon>Leptonychotes</taxon>
    </lineage>
</organism>
<keyword evidence="2" id="KW-0472">Membrane</keyword>
<keyword evidence="1" id="KW-1185">Reference proteome</keyword>
<dbReference type="OrthoDB" id="21522at2759"/>
<evidence type="ECO:0000313" key="1">
    <source>
        <dbReference type="Proteomes" id="UP000245341"/>
    </source>
</evidence>
<reference evidence="2" key="1">
    <citation type="submission" date="2025-08" db="UniProtKB">
        <authorList>
            <consortium name="RefSeq"/>
        </authorList>
    </citation>
    <scope>IDENTIFICATION</scope>
    <source>
        <tissue evidence="2">Liver</tissue>
    </source>
</reference>
<dbReference type="GeneID" id="102741767"/>
<proteinExistence type="predicted"/>
<protein>
    <submittedName>
        <fullName evidence="2">Transmembrane and coiled-coil domain-containing protein 6 isoform X1</fullName>
    </submittedName>
</protein>
<name>A0A7F8QP46_LEPWE</name>
<dbReference type="CTD" id="55374"/>
<dbReference type="PANTHER" id="PTHR16356">
    <property type="entry name" value="TRANSMEMBRANE AND COILED-COIL DOMAIN-CONTAINING PROTEIN 6 TMCO6"/>
    <property type="match status" value="1"/>
</dbReference>
<dbReference type="RefSeq" id="XP_030882008.1">
    <property type="nucleotide sequence ID" value="XM_031026148.1"/>
</dbReference>
<dbReference type="InterPro" id="IPR000225">
    <property type="entry name" value="Armadillo"/>
</dbReference>
<evidence type="ECO:0000313" key="2">
    <source>
        <dbReference type="RefSeq" id="XP_030882008.1"/>
    </source>
</evidence>
<dbReference type="AlphaFoldDB" id="A0A7F8QP46"/>